<dbReference type="Proteomes" id="UP000299102">
    <property type="component" value="Unassembled WGS sequence"/>
</dbReference>
<evidence type="ECO:0000256" key="1">
    <source>
        <dbReference type="SAM" id="MobiDB-lite"/>
    </source>
</evidence>
<keyword evidence="3" id="KW-1185">Reference proteome</keyword>
<gene>
    <name evidence="2" type="ORF">EVAR_18172_1</name>
</gene>
<proteinExistence type="predicted"/>
<reference evidence="2 3" key="1">
    <citation type="journal article" date="2019" name="Commun. Biol.">
        <title>The bagworm genome reveals a unique fibroin gene that provides high tensile strength.</title>
        <authorList>
            <person name="Kono N."/>
            <person name="Nakamura H."/>
            <person name="Ohtoshi R."/>
            <person name="Tomita M."/>
            <person name="Numata K."/>
            <person name="Arakawa K."/>
        </authorList>
    </citation>
    <scope>NUCLEOTIDE SEQUENCE [LARGE SCALE GENOMIC DNA]</scope>
</reference>
<organism evidence="2 3">
    <name type="scientific">Eumeta variegata</name>
    <name type="common">Bagworm moth</name>
    <name type="synonym">Eumeta japonica</name>
    <dbReference type="NCBI Taxonomy" id="151549"/>
    <lineage>
        <taxon>Eukaryota</taxon>
        <taxon>Metazoa</taxon>
        <taxon>Ecdysozoa</taxon>
        <taxon>Arthropoda</taxon>
        <taxon>Hexapoda</taxon>
        <taxon>Insecta</taxon>
        <taxon>Pterygota</taxon>
        <taxon>Neoptera</taxon>
        <taxon>Endopterygota</taxon>
        <taxon>Lepidoptera</taxon>
        <taxon>Glossata</taxon>
        <taxon>Ditrysia</taxon>
        <taxon>Tineoidea</taxon>
        <taxon>Psychidae</taxon>
        <taxon>Oiketicinae</taxon>
        <taxon>Eumeta</taxon>
    </lineage>
</organism>
<sequence>MRQNSPPSVTGHSSAGALRVSDEPYGRCSVFTSSPSDRSSGGPSYRNRCLVRATTCSRASDCVSLGLTVSCKRTDKDEVFGRINTLILFPMCQCDATISVR</sequence>
<name>A0A4C1UV42_EUMVA</name>
<dbReference type="EMBL" id="BGZK01000232">
    <property type="protein sequence ID" value="GBP30373.1"/>
    <property type="molecule type" value="Genomic_DNA"/>
</dbReference>
<dbReference type="AlphaFoldDB" id="A0A4C1UV42"/>
<protein>
    <submittedName>
        <fullName evidence="2">Uncharacterized protein</fullName>
    </submittedName>
</protein>
<evidence type="ECO:0000313" key="3">
    <source>
        <dbReference type="Proteomes" id="UP000299102"/>
    </source>
</evidence>
<feature type="compositionally biased region" description="Polar residues" evidence="1">
    <location>
        <begin position="1"/>
        <end position="13"/>
    </location>
</feature>
<feature type="region of interest" description="Disordered" evidence="1">
    <location>
        <begin position="1"/>
        <end position="20"/>
    </location>
</feature>
<comment type="caution">
    <text evidence="2">The sequence shown here is derived from an EMBL/GenBank/DDBJ whole genome shotgun (WGS) entry which is preliminary data.</text>
</comment>
<evidence type="ECO:0000313" key="2">
    <source>
        <dbReference type="EMBL" id="GBP30373.1"/>
    </source>
</evidence>
<accession>A0A4C1UV42</accession>